<proteinExistence type="predicted"/>
<feature type="domain" description="RND related barrel-sandwich hybrid" evidence="2">
    <location>
        <begin position="67"/>
        <end position="223"/>
    </location>
</feature>
<dbReference type="OrthoDB" id="1834786at2"/>
<evidence type="ECO:0000259" key="2">
    <source>
        <dbReference type="Pfam" id="PF26018"/>
    </source>
</evidence>
<accession>A0A1G6ALJ3</accession>
<evidence type="ECO:0000256" key="1">
    <source>
        <dbReference type="SAM" id="Phobius"/>
    </source>
</evidence>
<dbReference type="RefSeq" id="WP_090172214.1">
    <property type="nucleotide sequence ID" value="NZ_FMXR01000006.1"/>
</dbReference>
<dbReference type="EMBL" id="FMXR01000006">
    <property type="protein sequence ID" value="SDB09264.1"/>
    <property type="molecule type" value="Genomic_DNA"/>
</dbReference>
<sequence length="458" mass="51762">MSSSNKIVKYKRPIQLNIGIIIFLVIFVYLVFQMVAYATQKHVTIYEVQTGEIAEGNEYTGLILRSEKVINSEESGYLNFYQENASKIGKGDTIYSIDEDGSYYQKIKEAAMDGSSITSDEFSSLASQISDYMGGFEDDSFSSIYSFKTNLNSKVSEVLSIDALDALEESENLSSNDSFHIYQAPTDGIIEYYVDGYEDVTLKNITADQFDSLSYSKTSLSSLENVTAETSVYKIITSEKWKMLIPISEETKELIADEDYLKITIKKDGESIWGAVKFKTIDKQEYLVLTFNNSMIRYSEDRFVSVKLEIDTQSGLKIPKSAITKKDFYVIPKDYFTKGNDSSDEGLLVKQEESNNVVFEALTIYYEDDDYYYIDPNALEEGTVIQKPDSDETYTVKTTKSLKGVYNINKGYAIFKQIEITAQNAEYAIISDDTDYGLNQYDHIALDGSIISEGELVN</sequence>
<dbReference type="Pfam" id="PF26018">
    <property type="entry name" value="BSH_RND_rel"/>
    <property type="match status" value="1"/>
</dbReference>
<protein>
    <recommendedName>
        <fullName evidence="2">RND related barrel-sandwich hybrid domain-containing protein</fullName>
    </recommendedName>
</protein>
<dbReference type="InterPro" id="IPR058709">
    <property type="entry name" value="BSH_RND-rel"/>
</dbReference>
<dbReference type="STRING" id="1732.SAMN02910417_00681"/>
<dbReference type="AlphaFoldDB" id="A0A1G6ALJ3"/>
<dbReference type="Proteomes" id="UP000199228">
    <property type="component" value="Unassembled WGS sequence"/>
</dbReference>
<feature type="transmembrane region" description="Helical" evidence="1">
    <location>
        <begin position="16"/>
        <end position="38"/>
    </location>
</feature>
<keyword evidence="4" id="KW-1185">Reference proteome</keyword>
<evidence type="ECO:0000313" key="4">
    <source>
        <dbReference type="Proteomes" id="UP000199228"/>
    </source>
</evidence>
<keyword evidence="1" id="KW-1133">Transmembrane helix</keyword>
<reference evidence="3 4" key="1">
    <citation type="submission" date="2016-10" db="EMBL/GenBank/DDBJ databases">
        <authorList>
            <person name="de Groot N.N."/>
        </authorList>
    </citation>
    <scope>NUCLEOTIDE SEQUENCE [LARGE SCALE GENOMIC DNA]</scope>
    <source>
        <strain evidence="3 4">DSM 3217</strain>
    </source>
</reference>
<keyword evidence="1" id="KW-0812">Transmembrane</keyword>
<evidence type="ECO:0000313" key="3">
    <source>
        <dbReference type="EMBL" id="SDB09264.1"/>
    </source>
</evidence>
<organism evidence="3 4">
    <name type="scientific">Eubacterium oxidoreducens</name>
    <dbReference type="NCBI Taxonomy" id="1732"/>
    <lineage>
        <taxon>Bacteria</taxon>
        <taxon>Bacillati</taxon>
        <taxon>Bacillota</taxon>
        <taxon>Clostridia</taxon>
        <taxon>Eubacteriales</taxon>
        <taxon>Eubacteriaceae</taxon>
        <taxon>Eubacterium</taxon>
    </lineage>
</organism>
<gene>
    <name evidence="3" type="ORF">SAMN02910417_00681</name>
</gene>
<name>A0A1G6ALJ3_EUBOX</name>
<keyword evidence="1" id="KW-0472">Membrane</keyword>